<dbReference type="InParanoid" id="A0A673YNV5"/>
<name>A0A673YNV5_SALTR</name>
<dbReference type="Ensembl" id="ENSSTUT00000037520.1">
    <property type="protein sequence ID" value="ENSSTUP00000035895.1"/>
    <property type="gene ID" value="ENSSTUG00000015326.1"/>
</dbReference>
<evidence type="ECO:0000256" key="1">
    <source>
        <dbReference type="ARBA" id="ARBA00008532"/>
    </source>
</evidence>
<dbReference type="SUPFAM" id="SSF55909">
    <property type="entry name" value="Pentein"/>
    <property type="match status" value="1"/>
</dbReference>
<dbReference type="OMA" id="STPDCAF"/>
<evidence type="ECO:0000313" key="5">
    <source>
        <dbReference type="Proteomes" id="UP000472277"/>
    </source>
</evidence>
<dbReference type="GeneTree" id="ENSGT00940000157892"/>
<reference evidence="4" key="2">
    <citation type="submission" date="2025-09" db="UniProtKB">
        <authorList>
            <consortium name="Ensembl"/>
        </authorList>
    </citation>
    <scope>IDENTIFICATION</scope>
</reference>
<feature type="active site" description="Nucleophile" evidence="3">
    <location>
        <position position="295"/>
    </location>
</feature>
<dbReference type="Proteomes" id="UP000472277">
    <property type="component" value="Chromosome 4"/>
</dbReference>
<keyword evidence="2" id="KW-0378">Hydrolase</keyword>
<dbReference type="GO" id="GO:0016403">
    <property type="term" value="F:dimethylargininase activity"/>
    <property type="evidence" value="ECO:0007669"/>
    <property type="project" value="TreeGrafter"/>
</dbReference>
<dbReference type="GO" id="GO:0005739">
    <property type="term" value="C:mitochondrion"/>
    <property type="evidence" value="ECO:0007669"/>
    <property type="project" value="TreeGrafter"/>
</dbReference>
<evidence type="ECO:0000256" key="3">
    <source>
        <dbReference type="PIRSR" id="PIRSR633199-1"/>
    </source>
</evidence>
<dbReference type="GO" id="GO:0000052">
    <property type="term" value="P:citrulline metabolic process"/>
    <property type="evidence" value="ECO:0007669"/>
    <property type="project" value="TreeGrafter"/>
</dbReference>
<dbReference type="GO" id="GO:0006525">
    <property type="term" value="P:arginine metabolic process"/>
    <property type="evidence" value="ECO:0007669"/>
    <property type="project" value="TreeGrafter"/>
</dbReference>
<comment type="similarity">
    <text evidence="1">Belongs to the DDAH family.</text>
</comment>
<reference evidence="4" key="1">
    <citation type="submission" date="2025-08" db="UniProtKB">
        <authorList>
            <consortium name="Ensembl"/>
        </authorList>
    </citation>
    <scope>IDENTIFICATION</scope>
</reference>
<dbReference type="Pfam" id="PF19420">
    <property type="entry name" value="DDAH_eukar"/>
    <property type="match status" value="1"/>
</dbReference>
<proteinExistence type="inferred from homology"/>
<dbReference type="GO" id="GO:0045429">
    <property type="term" value="P:positive regulation of nitric oxide biosynthetic process"/>
    <property type="evidence" value="ECO:0007669"/>
    <property type="project" value="TreeGrafter"/>
</dbReference>
<keyword evidence="5" id="KW-1185">Reference proteome</keyword>
<evidence type="ECO:0000313" key="4">
    <source>
        <dbReference type="Ensembl" id="ENSSTUP00000035895.1"/>
    </source>
</evidence>
<gene>
    <name evidence="4" type="primary">DDAH1</name>
    <name evidence="4" type="synonym">LOC115192254</name>
</gene>
<dbReference type="AlphaFoldDB" id="A0A673YNV5"/>
<sequence length="306" mass="33025">MAGVMTGFGNFTHAVVRAIPSSLAKEALGMNVLDVDLVKAQREHEVYVGVLKHKLGLQVIELPADESLPDCVFVEDAAVVCGDTALITRPGAESRRKETEAMRRALKELDLNIVEMSDENATLDGGDVLFTGREFFVGLSKRTNQKGAEILADVFKCFCSVGGPGLIVIGSSEPAQKALKDYAVSTVPVTDGLHLKSFCSMGGPGLIVIGSSEPAQKALKIMQQMSDHRYNKLTVPDDIAANTIYMNLPSKGHVLLHCTPEEFPESAKVFEKLKDHMLIPVSNMEKVKVDGALTCCSVLINKKAKV</sequence>
<dbReference type="Gene3D" id="3.75.10.10">
    <property type="entry name" value="L-arginine/glycine Amidinotransferase, Chain A"/>
    <property type="match status" value="1"/>
</dbReference>
<feature type="active site" description="Proton donor" evidence="3">
    <location>
        <position position="194"/>
    </location>
</feature>
<evidence type="ECO:0000256" key="2">
    <source>
        <dbReference type="ARBA" id="ARBA00022801"/>
    </source>
</evidence>
<dbReference type="FunFam" id="3.75.10.10:FF:000004">
    <property type="entry name" value="N(G),N(G)-dimethylarginine dimethylaminohydrolase 1"/>
    <property type="match status" value="1"/>
</dbReference>
<dbReference type="PANTHER" id="PTHR12737">
    <property type="entry name" value="DIMETHYLARGININE DIMETHYLAMINOHYDROLASE"/>
    <property type="match status" value="1"/>
</dbReference>
<dbReference type="GO" id="GO:0016597">
    <property type="term" value="F:amino acid binding"/>
    <property type="evidence" value="ECO:0007669"/>
    <property type="project" value="TreeGrafter"/>
</dbReference>
<organism evidence="4 5">
    <name type="scientific">Salmo trutta</name>
    <name type="common">Brown trout</name>
    <dbReference type="NCBI Taxonomy" id="8032"/>
    <lineage>
        <taxon>Eukaryota</taxon>
        <taxon>Metazoa</taxon>
        <taxon>Chordata</taxon>
        <taxon>Craniata</taxon>
        <taxon>Vertebrata</taxon>
        <taxon>Euteleostomi</taxon>
        <taxon>Actinopterygii</taxon>
        <taxon>Neopterygii</taxon>
        <taxon>Teleostei</taxon>
        <taxon>Protacanthopterygii</taxon>
        <taxon>Salmoniformes</taxon>
        <taxon>Salmonidae</taxon>
        <taxon>Salmoninae</taxon>
        <taxon>Salmo</taxon>
    </lineage>
</organism>
<protein>
    <submittedName>
        <fullName evidence="4">Dimethylarginine dimethylaminohydrolase 1</fullName>
    </submittedName>
</protein>
<dbReference type="InterPro" id="IPR033199">
    <property type="entry name" value="DDAH-like"/>
</dbReference>
<dbReference type="PANTHER" id="PTHR12737:SF17">
    <property type="entry name" value="N(G),N(G)-DIMETHYLARGININE DIMETHYLAMINOHYDROLASE 1"/>
    <property type="match status" value="1"/>
</dbReference>
<accession>A0A673YNV5</accession>